<accession>A0ABY1JAP9</accession>
<dbReference type="Pfam" id="PF01479">
    <property type="entry name" value="S4"/>
    <property type="match status" value="1"/>
</dbReference>
<gene>
    <name evidence="6" type="ORF">SAMN05444368_0157</name>
</gene>
<dbReference type="Pfam" id="PF00849">
    <property type="entry name" value="PseudoU_synth_2"/>
    <property type="match status" value="1"/>
</dbReference>
<comment type="similarity">
    <text evidence="1 4">Belongs to the pseudouridine synthase RsuA family.</text>
</comment>
<evidence type="ECO:0000256" key="4">
    <source>
        <dbReference type="RuleBase" id="RU003887"/>
    </source>
</evidence>
<organism evidence="6 7">
    <name type="scientific">Acetomicrobium flavidum</name>
    <dbReference type="NCBI Taxonomy" id="49896"/>
    <lineage>
        <taxon>Bacteria</taxon>
        <taxon>Thermotogati</taxon>
        <taxon>Synergistota</taxon>
        <taxon>Synergistia</taxon>
        <taxon>Synergistales</taxon>
        <taxon>Acetomicrobiaceae</taxon>
        <taxon>Acetomicrobium</taxon>
    </lineage>
</organism>
<keyword evidence="7" id="KW-1185">Reference proteome</keyword>
<dbReference type="SUPFAM" id="SSF55174">
    <property type="entry name" value="Alpha-L RNA-binding motif"/>
    <property type="match status" value="1"/>
</dbReference>
<dbReference type="Proteomes" id="UP000185093">
    <property type="component" value="Unassembled WGS sequence"/>
</dbReference>
<dbReference type="PANTHER" id="PTHR47683:SF2">
    <property type="entry name" value="RNA-BINDING S4 DOMAIN-CONTAINING PROTEIN"/>
    <property type="match status" value="1"/>
</dbReference>
<dbReference type="Gene3D" id="3.30.70.1560">
    <property type="entry name" value="Alpha-L RNA-binding motif"/>
    <property type="match status" value="1"/>
</dbReference>
<evidence type="ECO:0000256" key="3">
    <source>
        <dbReference type="PROSITE-ProRule" id="PRU00182"/>
    </source>
</evidence>
<name>A0ABY1JAP9_9BACT</name>
<dbReference type="Gene3D" id="3.10.290.10">
    <property type="entry name" value="RNA-binding S4 domain"/>
    <property type="match status" value="1"/>
</dbReference>
<keyword evidence="3" id="KW-0694">RNA-binding</keyword>
<evidence type="ECO:0000313" key="7">
    <source>
        <dbReference type="Proteomes" id="UP000185093"/>
    </source>
</evidence>
<dbReference type="SUPFAM" id="SSF55120">
    <property type="entry name" value="Pseudouridine synthase"/>
    <property type="match status" value="1"/>
</dbReference>
<evidence type="ECO:0000256" key="2">
    <source>
        <dbReference type="ARBA" id="ARBA00023235"/>
    </source>
</evidence>
<dbReference type="RefSeq" id="WP_084532123.1">
    <property type="nucleotide sequence ID" value="NZ_DAOSUK010000020.1"/>
</dbReference>
<evidence type="ECO:0000259" key="5">
    <source>
        <dbReference type="SMART" id="SM00363"/>
    </source>
</evidence>
<dbReference type="EC" id="5.4.99.-" evidence="4"/>
<dbReference type="EMBL" id="FSQZ01000001">
    <property type="protein sequence ID" value="SIN62425.1"/>
    <property type="molecule type" value="Genomic_DNA"/>
</dbReference>
<comment type="caution">
    <text evidence="6">The sequence shown here is derived from an EMBL/GenBank/DDBJ whole genome shotgun (WGS) entry which is preliminary data.</text>
</comment>
<keyword evidence="2 4" id="KW-0413">Isomerase</keyword>
<dbReference type="PROSITE" id="PS01149">
    <property type="entry name" value="PSI_RSU"/>
    <property type="match status" value="1"/>
</dbReference>
<dbReference type="InterPro" id="IPR050343">
    <property type="entry name" value="RsuA_PseudoU_synthase"/>
</dbReference>
<evidence type="ECO:0000313" key="6">
    <source>
        <dbReference type="EMBL" id="SIN62425.1"/>
    </source>
</evidence>
<dbReference type="NCBIfam" id="TIGR00093">
    <property type="entry name" value="pseudouridine synthase"/>
    <property type="match status" value="1"/>
</dbReference>
<dbReference type="CDD" id="cd00165">
    <property type="entry name" value="S4"/>
    <property type="match status" value="1"/>
</dbReference>
<dbReference type="InterPro" id="IPR018496">
    <property type="entry name" value="PsdUridine_synth_RsuA/RluB_CS"/>
</dbReference>
<dbReference type="InterPro" id="IPR036986">
    <property type="entry name" value="S4_RNA-bd_sf"/>
</dbReference>
<dbReference type="InterPro" id="IPR020103">
    <property type="entry name" value="PsdUridine_synth_cat_dom_sf"/>
</dbReference>
<dbReference type="InterPro" id="IPR000748">
    <property type="entry name" value="PsdUridine_synth_RsuA/RluB/E/F"/>
</dbReference>
<dbReference type="Gene3D" id="3.30.70.580">
    <property type="entry name" value="Pseudouridine synthase I, catalytic domain, N-terminal subdomain"/>
    <property type="match status" value="1"/>
</dbReference>
<dbReference type="InterPro" id="IPR020094">
    <property type="entry name" value="TruA/RsuA/RluB/E/F_N"/>
</dbReference>
<feature type="domain" description="RNA-binding S4" evidence="5">
    <location>
        <begin position="22"/>
        <end position="81"/>
    </location>
</feature>
<dbReference type="InterPro" id="IPR002942">
    <property type="entry name" value="S4_RNA-bd"/>
</dbReference>
<protein>
    <recommendedName>
        <fullName evidence="4">Pseudouridine synthase</fullName>
        <ecNumber evidence="4">5.4.99.-</ecNumber>
    </recommendedName>
</protein>
<dbReference type="InterPro" id="IPR042092">
    <property type="entry name" value="PsdUridine_s_RsuA/RluB/E/F_cat"/>
</dbReference>
<dbReference type="PANTHER" id="PTHR47683">
    <property type="entry name" value="PSEUDOURIDINE SYNTHASE FAMILY PROTEIN-RELATED"/>
    <property type="match status" value="1"/>
</dbReference>
<dbReference type="PROSITE" id="PS50889">
    <property type="entry name" value="S4"/>
    <property type="match status" value="1"/>
</dbReference>
<evidence type="ECO:0000256" key="1">
    <source>
        <dbReference type="ARBA" id="ARBA00008348"/>
    </source>
</evidence>
<proteinExistence type="inferred from homology"/>
<reference evidence="6 7" key="1">
    <citation type="submission" date="2016-11" db="EMBL/GenBank/DDBJ databases">
        <authorList>
            <person name="Varghese N."/>
            <person name="Submissions S."/>
        </authorList>
    </citation>
    <scope>NUCLEOTIDE SEQUENCE [LARGE SCALE GENOMIC DNA]</scope>
    <source>
        <strain evidence="6 7">DSM 20664</strain>
    </source>
</reference>
<dbReference type="SMART" id="SM00363">
    <property type="entry name" value="S4"/>
    <property type="match status" value="1"/>
</dbReference>
<dbReference type="InterPro" id="IPR006145">
    <property type="entry name" value="PsdUridine_synth_RsuA/RluA"/>
</dbReference>
<sequence length="255" mass="29143">MKETSLDRDLQNRHTVSDNNIIRLNKYLAMCGLGSRRKVEQLVADGRVKVDGKIAPGPWITVNDRSVVEVDERPIVPLKRIYVVMNKPRGCVCAVTDARYRTVLDLLPKKLWEYRPFPVGRLDKDSSGLLILTNDGDFANDLIHPRNNISKTYQVVLNRPIAAKDVVKWQKGIWLDDKLVRPKIVKAIDERRCEVEVYEGLKREVRRMAEALGYKVVELKRTKIGNLKLVSLKEGAFLTFSREELLQMVHSGGVI</sequence>